<dbReference type="AlphaFoldDB" id="M0NHH9"/>
<evidence type="ECO:0000259" key="3">
    <source>
        <dbReference type="Pfam" id="PF26237"/>
    </source>
</evidence>
<dbReference type="Proteomes" id="UP000011680">
    <property type="component" value="Unassembled WGS sequence"/>
</dbReference>
<dbReference type="EMBL" id="AOMF01000033">
    <property type="protein sequence ID" value="EMA56559.1"/>
    <property type="molecule type" value="Genomic_DNA"/>
</dbReference>
<evidence type="ECO:0000259" key="2">
    <source>
        <dbReference type="Pfam" id="PF26236"/>
    </source>
</evidence>
<keyword evidence="6" id="KW-1185">Reference proteome</keyword>
<evidence type="ECO:0000256" key="1">
    <source>
        <dbReference type="SAM" id="Phobius"/>
    </source>
</evidence>
<dbReference type="Pfam" id="PF26238">
    <property type="entry name" value="DUF8054_M"/>
    <property type="match status" value="1"/>
</dbReference>
<reference evidence="5 6" key="1">
    <citation type="journal article" date="2014" name="PLoS Genet.">
        <title>Phylogenetically driven sequencing of extremely halophilic archaea reveals strategies for static and dynamic osmo-response.</title>
        <authorList>
            <person name="Becker E.A."/>
            <person name="Seitzer P.M."/>
            <person name="Tritt A."/>
            <person name="Larsen D."/>
            <person name="Krusor M."/>
            <person name="Yao A.I."/>
            <person name="Wu D."/>
            <person name="Madern D."/>
            <person name="Eisen J.A."/>
            <person name="Darling A.E."/>
            <person name="Facciotti M.T."/>
        </authorList>
    </citation>
    <scope>NUCLEOTIDE SEQUENCE [LARGE SCALE GENOMIC DNA]</scope>
    <source>
        <strain evidence="5 6">JCM 13552</strain>
    </source>
</reference>
<accession>M0NHH9</accession>
<evidence type="ECO:0000313" key="5">
    <source>
        <dbReference type="EMBL" id="EMA56559.1"/>
    </source>
</evidence>
<dbReference type="Pfam" id="PF26237">
    <property type="entry name" value="DUF8054_C"/>
    <property type="match status" value="1"/>
</dbReference>
<feature type="domain" description="DUF8054" evidence="2">
    <location>
        <begin position="1"/>
        <end position="66"/>
    </location>
</feature>
<dbReference type="InterPro" id="IPR058775">
    <property type="entry name" value="DUF8054_M"/>
</dbReference>
<dbReference type="RefSeq" id="WP_007736960.1">
    <property type="nucleotide sequence ID" value="NZ_AOMF01000033.1"/>
</dbReference>
<dbReference type="PATRIC" id="fig|1227457.3.peg.303"/>
<evidence type="ECO:0000313" key="6">
    <source>
        <dbReference type="Proteomes" id="UP000011680"/>
    </source>
</evidence>
<dbReference type="Pfam" id="PF26236">
    <property type="entry name" value="DUF8054_N"/>
    <property type="match status" value="1"/>
</dbReference>
<feature type="transmembrane region" description="Helical" evidence="1">
    <location>
        <begin position="6"/>
        <end position="39"/>
    </location>
</feature>
<sequence>MPCTTGNLVIAAIVGVLVGGVSTLSGVGTFVLSIGTIYFRGCLMPGTPTLTKRYFPSRVFQWFDKDTLSRPPLTDNSIRVDPEQVLLDAGAVESYREGIDLQLTDEFRSAWHERISTTRKHDLDENYLAGALVLPIRGSEITIDQRGDAFIAYSDEAVIGQWSSQAGVIADVAAAVELGDRTSAWSQLAPAEIARVLMSLRVLLKQCPECDGPVHVEYNIVESCCRPDDVIASVCQDCDARLFEMEWDGTSIDNGKFYPEQLPNRAIYRLGDHT</sequence>
<feature type="domain" description="DUF8054" evidence="4">
    <location>
        <begin position="81"/>
        <end position="202"/>
    </location>
</feature>
<keyword evidence="1" id="KW-1133">Transmembrane helix</keyword>
<protein>
    <submittedName>
        <fullName evidence="5">Uncharacterized protein</fullName>
    </submittedName>
</protein>
<feature type="domain" description="DUF8054" evidence="3">
    <location>
        <begin position="206"/>
        <end position="245"/>
    </location>
</feature>
<dbReference type="STRING" id="1227457.C451_01733"/>
<dbReference type="InterPro" id="IPR058675">
    <property type="entry name" value="DUF8054_C"/>
</dbReference>
<dbReference type="InterPro" id="IPR058674">
    <property type="entry name" value="DUF8054_N"/>
</dbReference>
<keyword evidence="1" id="KW-0812">Transmembrane</keyword>
<keyword evidence="1" id="KW-0472">Membrane</keyword>
<gene>
    <name evidence="5" type="ORF">C451_01733</name>
</gene>
<organism evidence="5 6">
    <name type="scientific">Halococcus thailandensis JCM 13552</name>
    <dbReference type="NCBI Taxonomy" id="1227457"/>
    <lineage>
        <taxon>Archaea</taxon>
        <taxon>Methanobacteriati</taxon>
        <taxon>Methanobacteriota</taxon>
        <taxon>Stenosarchaea group</taxon>
        <taxon>Halobacteria</taxon>
        <taxon>Halobacteriales</taxon>
        <taxon>Halococcaceae</taxon>
        <taxon>Halococcus</taxon>
    </lineage>
</organism>
<dbReference type="eggNOG" id="arCOG08109">
    <property type="taxonomic scope" value="Archaea"/>
</dbReference>
<evidence type="ECO:0000259" key="4">
    <source>
        <dbReference type="Pfam" id="PF26238"/>
    </source>
</evidence>
<name>M0NHH9_9EURY</name>
<comment type="caution">
    <text evidence="5">The sequence shown here is derived from an EMBL/GenBank/DDBJ whole genome shotgun (WGS) entry which is preliminary data.</text>
</comment>
<proteinExistence type="predicted"/>